<sequence length="67" mass="7382">MIHWSPASGAWPTWGAIQQHWAKNGWETGKYGYPLDTENCYPLGGGTGCQQHFQGGVITWNQIAGAY</sequence>
<keyword evidence="2" id="KW-1185">Reference proteome</keyword>
<accession>A0A255GQH2</accession>
<dbReference type="EMBL" id="NMVQ01000045">
    <property type="protein sequence ID" value="OYO18049.1"/>
    <property type="molecule type" value="Genomic_DNA"/>
</dbReference>
<gene>
    <name evidence="1" type="ORF">CGZ93_15905</name>
</gene>
<dbReference type="Proteomes" id="UP000216311">
    <property type="component" value="Unassembled WGS sequence"/>
</dbReference>
<dbReference type="Pfam" id="PF08310">
    <property type="entry name" value="LGFP"/>
    <property type="match status" value="2"/>
</dbReference>
<evidence type="ECO:0000313" key="1">
    <source>
        <dbReference type="EMBL" id="OYO18049.1"/>
    </source>
</evidence>
<evidence type="ECO:0000313" key="2">
    <source>
        <dbReference type="Proteomes" id="UP000216311"/>
    </source>
</evidence>
<proteinExistence type="predicted"/>
<protein>
    <submittedName>
        <fullName evidence="1">Uncharacterized protein</fullName>
    </submittedName>
</protein>
<organism evidence="1 2">
    <name type="scientific">Enemella dayhoffiae</name>
    <dbReference type="NCBI Taxonomy" id="2016507"/>
    <lineage>
        <taxon>Bacteria</taxon>
        <taxon>Bacillati</taxon>
        <taxon>Actinomycetota</taxon>
        <taxon>Actinomycetes</taxon>
        <taxon>Propionibacteriales</taxon>
        <taxon>Propionibacteriaceae</taxon>
        <taxon>Enemella</taxon>
    </lineage>
</organism>
<reference evidence="1 2" key="1">
    <citation type="submission" date="2017-07" db="EMBL/GenBank/DDBJ databases">
        <title>Draft whole genome sequences of clinical Proprionibacteriaceae strains.</title>
        <authorList>
            <person name="Bernier A.-M."/>
            <person name="Bernard K."/>
            <person name="Domingo M.-C."/>
        </authorList>
    </citation>
    <scope>NUCLEOTIDE SEQUENCE [LARGE SCALE GENOMIC DNA]</scope>
    <source>
        <strain evidence="1 2">NML 130396</strain>
    </source>
</reference>
<name>A0A255GQH2_9ACTN</name>
<comment type="caution">
    <text evidence="1">The sequence shown here is derived from an EMBL/GenBank/DDBJ whole genome shotgun (WGS) entry which is preliminary data.</text>
</comment>
<dbReference type="InterPro" id="IPR013207">
    <property type="entry name" value="LGFP"/>
</dbReference>
<dbReference type="AlphaFoldDB" id="A0A255GQH2"/>
<dbReference type="OrthoDB" id="4369514at2"/>